<dbReference type="PANTHER" id="PTHR23406:SF80">
    <property type="entry name" value="GH17657P-RELATED"/>
    <property type="match status" value="1"/>
</dbReference>
<dbReference type="Gene3D" id="3.40.50.720">
    <property type="entry name" value="NAD(P)-binding Rossmann-like Domain"/>
    <property type="match status" value="1"/>
</dbReference>
<evidence type="ECO:0000256" key="1">
    <source>
        <dbReference type="ARBA" id="ARBA00001936"/>
    </source>
</evidence>
<dbReference type="InterPro" id="IPR015884">
    <property type="entry name" value="Malic_enzyme_CS"/>
</dbReference>
<evidence type="ECO:0000256" key="2">
    <source>
        <dbReference type="ARBA" id="ARBA00001946"/>
    </source>
</evidence>
<evidence type="ECO:0000256" key="4">
    <source>
        <dbReference type="ARBA" id="ARBA00022723"/>
    </source>
</evidence>
<dbReference type="PANTHER" id="PTHR23406">
    <property type="entry name" value="MALIC ENZYME-RELATED"/>
    <property type="match status" value="1"/>
</dbReference>
<reference evidence="10" key="1">
    <citation type="journal article" date="2023" name="Genome Biol. Evol.">
        <title>Long-read-based Genome Assembly of Drosophila gunungcola Reveals Fewer Chemosensory Genes in Flower-breeding Species.</title>
        <authorList>
            <person name="Negi A."/>
            <person name="Liao B.Y."/>
            <person name="Yeh S.D."/>
        </authorList>
    </citation>
    <scope>NUCLEOTIDE SEQUENCE</scope>
    <source>
        <strain evidence="10">Sukarami</strain>
    </source>
</reference>
<organism evidence="10 11">
    <name type="scientific">Drosophila gunungcola</name>
    <name type="common">fruit fly</name>
    <dbReference type="NCBI Taxonomy" id="103775"/>
    <lineage>
        <taxon>Eukaryota</taxon>
        <taxon>Metazoa</taxon>
        <taxon>Ecdysozoa</taxon>
        <taxon>Arthropoda</taxon>
        <taxon>Hexapoda</taxon>
        <taxon>Insecta</taxon>
        <taxon>Pterygota</taxon>
        <taxon>Neoptera</taxon>
        <taxon>Endopterygota</taxon>
        <taxon>Diptera</taxon>
        <taxon>Brachycera</taxon>
        <taxon>Muscomorpha</taxon>
        <taxon>Ephydroidea</taxon>
        <taxon>Drosophilidae</taxon>
        <taxon>Drosophila</taxon>
        <taxon>Sophophora</taxon>
    </lineage>
</organism>
<dbReference type="InterPro" id="IPR046346">
    <property type="entry name" value="Aminoacid_DH-like_N_sf"/>
</dbReference>
<keyword evidence="5 6" id="KW-0560">Oxidoreductase</keyword>
<sequence>MGNSSSICADRSAIRNFDENGTPVYPTANNSQSPSHGQITPLHTHSHEKERYKTTIPVGSSLSTSTQCSHCRTADVRSTSTNNNINNNNAQTPPLTESQICGCSSRVCKNHTTTTTTTLEYELSNFAKLTTRITTQSAAKVATSKDTDTDTDRDTDQCDIAIASDLPKGLPLSSRHHWNQLQSSLHALHYQQQQHQQHRYYSSNTRQNLEDDMSKSVNQTNLDKYAQRDRLGLWGTGDNEVIGSISGFGRLHDKRYSKGLAFSHEERQQLGIHGMLPYVVREVSEQVQHCRVLLDRLDQDLDKYMYLINLSERNERLFYNVLSSDIGYMMPLVYTPTVGLACQRYSLIFQSAKGMFISIKDKGHIYDVLKNWPETDVRAIVVTDGERILGLGDLGANGMGIPVGKLSLYTALAGIKPSQCLPITLDVGTNTDSILEDPLYIGLREHRATGALYDEFVDEFMHACVRRFGQNCLIQFEDFANANAFRLLSKYRDSFCTFNDDIQGTASVAVAGLLASLKIKRTQLRDNVLLFLGAGEAALGIANLCLMAMKAEGLSEEEAKARIWMVDSRGVITRDRPKGGLTEHKLHFAQLHEPIDTLLEAVRKVRPNVLIGAAAQGGAFNQEILELMADINETPIIFALSNPTSKAECTAEEAYKHTKGRCIFASGSPFPPVTYNNKKFYPGQGNNSYIFPGVALGVLCAGMLTIPEAVFLVAAERLAELVSKDDLSRGSLYPPLNSIVSCSVAIAERVVEYAYKNGLATVRPEPANKMAFIKAQMYDLDYPRSVPATYKM</sequence>
<gene>
    <name evidence="10" type="ORF">M5D96_000768</name>
</gene>
<dbReference type="GO" id="GO:0004473">
    <property type="term" value="F:malate dehydrogenase (decarboxylating) (NADP+) activity"/>
    <property type="evidence" value="ECO:0007669"/>
    <property type="project" value="TreeGrafter"/>
</dbReference>
<dbReference type="CDD" id="cd05312">
    <property type="entry name" value="NAD_bind_1_malic_enz"/>
    <property type="match status" value="1"/>
</dbReference>
<dbReference type="Proteomes" id="UP001059596">
    <property type="component" value="Chromosome 3R"/>
</dbReference>
<feature type="domain" description="Malic enzyme N-terminal" evidence="9">
    <location>
        <begin position="311"/>
        <end position="492"/>
    </location>
</feature>
<dbReference type="FunFam" id="3.40.50.10380:FF:000008">
    <property type="entry name" value="Malic enzyme"/>
    <property type="match status" value="1"/>
</dbReference>
<comment type="cofactor">
    <cofactor evidence="2">
        <name>Mg(2+)</name>
        <dbReference type="ChEBI" id="CHEBI:18420"/>
    </cofactor>
</comment>
<dbReference type="Pfam" id="PF00390">
    <property type="entry name" value="malic"/>
    <property type="match status" value="1"/>
</dbReference>
<evidence type="ECO:0000259" key="8">
    <source>
        <dbReference type="SMART" id="SM00919"/>
    </source>
</evidence>
<dbReference type="InterPro" id="IPR012301">
    <property type="entry name" value="Malic_N_dom"/>
</dbReference>
<proteinExistence type="inferred from homology"/>
<evidence type="ECO:0000256" key="7">
    <source>
        <dbReference type="SAM" id="MobiDB-lite"/>
    </source>
</evidence>
<dbReference type="InterPro" id="IPR012302">
    <property type="entry name" value="Malic_NAD-bd"/>
</dbReference>
<evidence type="ECO:0000256" key="6">
    <source>
        <dbReference type="RuleBase" id="RU003426"/>
    </source>
</evidence>
<comment type="cofactor">
    <cofactor evidence="1">
        <name>Mn(2+)</name>
        <dbReference type="ChEBI" id="CHEBI:29035"/>
    </cofactor>
</comment>
<dbReference type="InterPro" id="IPR001891">
    <property type="entry name" value="Malic_OxRdtase"/>
</dbReference>
<dbReference type="Gene3D" id="3.40.50.10380">
    <property type="entry name" value="Malic enzyme, N-terminal domain"/>
    <property type="match status" value="1"/>
</dbReference>
<dbReference type="GO" id="GO:0005739">
    <property type="term" value="C:mitochondrion"/>
    <property type="evidence" value="ECO:0007669"/>
    <property type="project" value="TreeGrafter"/>
</dbReference>
<evidence type="ECO:0000313" key="11">
    <source>
        <dbReference type="Proteomes" id="UP001059596"/>
    </source>
</evidence>
<dbReference type="SMART" id="SM01274">
    <property type="entry name" value="malic"/>
    <property type="match status" value="1"/>
</dbReference>
<dbReference type="EMBL" id="JAMKOV010000001">
    <property type="protein sequence ID" value="KAI8044597.1"/>
    <property type="molecule type" value="Genomic_DNA"/>
</dbReference>
<dbReference type="InterPro" id="IPR037062">
    <property type="entry name" value="Malic_N_dom_sf"/>
</dbReference>
<keyword evidence="11" id="KW-1185">Reference proteome</keyword>
<keyword evidence="4 6" id="KW-0479">Metal-binding</keyword>
<dbReference type="GO" id="GO:0046872">
    <property type="term" value="F:metal ion binding"/>
    <property type="evidence" value="ECO:0007669"/>
    <property type="project" value="UniProtKB-KW"/>
</dbReference>
<dbReference type="InterPro" id="IPR036291">
    <property type="entry name" value="NAD(P)-bd_dom_sf"/>
</dbReference>
<dbReference type="FunFam" id="3.40.50.720:FF:000060">
    <property type="entry name" value="Malic enzyme"/>
    <property type="match status" value="1"/>
</dbReference>
<evidence type="ECO:0000313" key="10">
    <source>
        <dbReference type="EMBL" id="KAI8044597.1"/>
    </source>
</evidence>
<dbReference type="SMART" id="SM00919">
    <property type="entry name" value="Malic_M"/>
    <property type="match status" value="1"/>
</dbReference>
<protein>
    <recommendedName>
        <fullName evidence="6">Malic enzyme</fullName>
    </recommendedName>
</protein>
<accession>A0A9Q0BTY2</accession>
<feature type="domain" description="Malic enzyme NAD-binding" evidence="8">
    <location>
        <begin position="502"/>
        <end position="755"/>
    </location>
</feature>
<evidence type="ECO:0000256" key="3">
    <source>
        <dbReference type="ARBA" id="ARBA00008785"/>
    </source>
</evidence>
<dbReference type="AlphaFoldDB" id="A0A9Q0BTY2"/>
<dbReference type="SUPFAM" id="SSF53223">
    <property type="entry name" value="Aminoacid dehydrogenase-like, N-terminal domain"/>
    <property type="match status" value="1"/>
</dbReference>
<dbReference type="PROSITE" id="PS00331">
    <property type="entry name" value="MALIC_ENZYMES"/>
    <property type="match status" value="1"/>
</dbReference>
<dbReference type="Pfam" id="PF03949">
    <property type="entry name" value="Malic_M"/>
    <property type="match status" value="1"/>
</dbReference>
<dbReference type="GO" id="GO:0006108">
    <property type="term" value="P:malate metabolic process"/>
    <property type="evidence" value="ECO:0007669"/>
    <property type="project" value="TreeGrafter"/>
</dbReference>
<dbReference type="GO" id="GO:0051287">
    <property type="term" value="F:NAD binding"/>
    <property type="evidence" value="ECO:0007669"/>
    <property type="project" value="InterPro"/>
</dbReference>
<comment type="caution">
    <text evidence="10">The sequence shown here is derived from an EMBL/GenBank/DDBJ whole genome shotgun (WGS) entry which is preliminary data.</text>
</comment>
<feature type="compositionally biased region" description="Polar residues" evidence="7">
    <location>
        <begin position="27"/>
        <end position="43"/>
    </location>
</feature>
<name>A0A9Q0BTY2_9MUSC</name>
<dbReference type="PRINTS" id="PR00072">
    <property type="entry name" value="MALOXRDTASE"/>
</dbReference>
<comment type="similarity">
    <text evidence="3 6">Belongs to the malic enzymes family.</text>
</comment>
<evidence type="ECO:0000256" key="5">
    <source>
        <dbReference type="ARBA" id="ARBA00023002"/>
    </source>
</evidence>
<evidence type="ECO:0000259" key="9">
    <source>
        <dbReference type="SMART" id="SM01274"/>
    </source>
</evidence>
<dbReference type="OrthoDB" id="5365701at2759"/>
<feature type="region of interest" description="Disordered" evidence="7">
    <location>
        <begin position="17"/>
        <end position="48"/>
    </location>
</feature>
<dbReference type="SUPFAM" id="SSF51735">
    <property type="entry name" value="NAD(P)-binding Rossmann-fold domains"/>
    <property type="match status" value="1"/>
</dbReference>
<dbReference type="NCBIfam" id="NF010052">
    <property type="entry name" value="PRK13529.1"/>
    <property type="match status" value="1"/>
</dbReference>